<name>A0A6P1XYF6_9SPIR</name>
<keyword evidence="2" id="KW-0808">Transferase</keyword>
<evidence type="ECO:0000259" key="1">
    <source>
        <dbReference type="PROSITE" id="PS51186"/>
    </source>
</evidence>
<dbReference type="SUPFAM" id="SSF55729">
    <property type="entry name" value="Acyl-CoA N-acyltransferases (Nat)"/>
    <property type="match status" value="1"/>
</dbReference>
<dbReference type="EMBL" id="CP048020">
    <property type="protein sequence ID" value="QHX42129.1"/>
    <property type="molecule type" value="Genomic_DNA"/>
</dbReference>
<evidence type="ECO:0000313" key="3">
    <source>
        <dbReference type="Proteomes" id="UP000464374"/>
    </source>
</evidence>
<dbReference type="RefSeq" id="WP_162661944.1">
    <property type="nucleotide sequence ID" value="NZ_CP048020.1"/>
</dbReference>
<dbReference type="AlphaFoldDB" id="A0A6P1XYF6"/>
<accession>A0A6P1XYF6</accession>
<dbReference type="KEGG" id="trz:GWP43_00155"/>
<gene>
    <name evidence="2" type="ORF">GWP43_00155</name>
</gene>
<dbReference type="GO" id="GO:0016747">
    <property type="term" value="F:acyltransferase activity, transferring groups other than amino-acyl groups"/>
    <property type="evidence" value="ECO:0007669"/>
    <property type="project" value="InterPro"/>
</dbReference>
<reference evidence="2 3" key="1">
    <citation type="submission" date="2020-01" db="EMBL/GenBank/DDBJ databases">
        <title>Complete genome sequence of a human oral phylogroup 1 Treponema sp. strain ATCC 700766, originally isolated from periodontitis dental plaque.</title>
        <authorList>
            <person name="Chan Y."/>
            <person name="Huo Y.-B."/>
            <person name="Yu X.-L."/>
            <person name="Zeng H."/>
            <person name="Leung W.-K."/>
            <person name="Watt R.M."/>
        </authorList>
    </citation>
    <scope>NUCLEOTIDE SEQUENCE [LARGE SCALE GENOMIC DNA]</scope>
    <source>
        <strain evidence="2 3">OMZ 804</strain>
    </source>
</reference>
<dbReference type="InterPro" id="IPR000182">
    <property type="entry name" value="GNAT_dom"/>
</dbReference>
<dbReference type="Proteomes" id="UP000464374">
    <property type="component" value="Chromosome"/>
</dbReference>
<dbReference type="InterPro" id="IPR016181">
    <property type="entry name" value="Acyl_CoA_acyltransferase"/>
</dbReference>
<sequence>MNKNDYIIRLERKEEYRDVENLVRESFWNVYRPGCQEHYILKQLRDDPAFVHELDFVMEKDGKLIGQNIFVRALIKTDDGRDLPIMTMGPICIAPELKRQGYGKILLDYSLDKATALGCGAVCFEGNIDFYGKSGFTYASAYGIRYHGLPEGADASFFLCKELIPGYLTGITGEYTTPKGYAVCDEHPNDFAVYEAGFPYKEKLKLPRQIFG</sequence>
<organism evidence="2 3">
    <name type="scientific">Treponema vincentii</name>
    <dbReference type="NCBI Taxonomy" id="69710"/>
    <lineage>
        <taxon>Bacteria</taxon>
        <taxon>Pseudomonadati</taxon>
        <taxon>Spirochaetota</taxon>
        <taxon>Spirochaetia</taxon>
        <taxon>Spirochaetales</taxon>
        <taxon>Treponemataceae</taxon>
        <taxon>Treponema</taxon>
    </lineage>
</organism>
<dbReference type="PROSITE" id="PS51186">
    <property type="entry name" value="GNAT"/>
    <property type="match status" value="1"/>
</dbReference>
<evidence type="ECO:0000313" key="2">
    <source>
        <dbReference type="EMBL" id="QHX42129.1"/>
    </source>
</evidence>
<feature type="domain" description="N-acetyltransferase" evidence="1">
    <location>
        <begin position="6"/>
        <end position="156"/>
    </location>
</feature>
<protein>
    <submittedName>
        <fullName evidence="2">N-acetyltransferase</fullName>
    </submittedName>
</protein>
<dbReference type="Pfam" id="PF00583">
    <property type="entry name" value="Acetyltransf_1"/>
    <property type="match status" value="1"/>
</dbReference>
<dbReference type="Gene3D" id="3.40.630.30">
    <property type="match status" value="1"/>
</dbReference>
<dbReference type="CDD" id="cd04301">
    <property type="entry name" value="NAT_SF"/>
    <property type="match status" value="1"/>
</dbReference>
<proteinExistence type="predicted"/>